<evidence type="ECO:0000256" key="1">
    <source>
        <dbReference type="ARBA" id="ARBA00043985"/>
    </source>
</evidence>
<comment type="similarity">
    <text evidence="1">Belongs to the PspA/Vipp/IM30 family.</text>
</comment>
<gene>
    <name evidence="3" type="primary">pspA</name>
    <name evidence="3" type="ORF">DXV75_16270</name>
</gene>
<name>A0A3D8M3A6_9ALTE</name>
<keyword evidence="4" id="KW-1185">Reference proteome</keyword>
<feature type="coiled-coil region" evidence="2">
    <location>
        <begin position="161"/>
        <end position="188"/>
    </location>
</feature>
<evidence type="ECO:0000313" key="4">
    <source>
        <dbReference type="Proteomes" id="UP000256561"/>
    </source>
</evidence>
<dbReference type="AlphaFoldDB" id="A0A3D8M3A6"/>
<dbReference type="InterPro" id="IPR007157">
    <property type="entry name" value="PspA_VIPP1"/>
</dbReference>
<dbReference type="NCBIfam" id="TIGR02977">
    <property type="entry name" value="phageshock_pspA"/>
    <property type="match status" value="1"/>
</dbReference>
<dbReference type="OrthoDB" id="9779630at2"/>
<proteinExistence type="inferred from homology"/>
<dbReference type="PANTHER" id="PTHR31088">
    <property type="entry name" value="MEMBRANE-ASSOCIATED PROTEIN VIPP1, CHLOROPLASTIC"/>
    <property type="match status" value="1"/>
</dbReference>
<dbReference type="EMBL" id="QRHA01000016">
    <property type="protein sequence ID" value="RDV24014.1"/>
    <property type="molecule type" value="Genomic_DNA"/>
</dbReference>
<dbReference type="GO" id="GO:0005829">
    <property type="term" value="C:cytosol"/>
    <property type="evidence" value="ECO:0007669"/>
    <property type="project" value="TreeGrafter"/>
</dbReference>
<sequence>MGMFSRMSDIVQANLNAMLDKAEDPEKVIRLIIQEMEETLVELRSEAAKHIAEQKYLDRQLTQLDKHAQEWQAKAQLAMDKDKEELARAALVEKQGYVQKAVTLRSQYEQLSEVLGKIQDDTGRLNAKLAEAKQKQKSLAVRKQSAAVRLKAKNVEYSGKVESAMARFEQYEQRVDNLEAQVDAYDVVSGNAADSNSLATQFRELEHEDTIEQELAALKKNKAA</sequence>
<protein>
    <submittedName>
        <fullName evidence="3">Phage shock protein PspA</fullName>
    </submittedName>
</protein>
<dbReference type="PANTHER" id="PTHR31088:SF6">
    <property type="entry name" value="PHAGE SHOCK PROTEIN A"/>
    <property type="match status" value="1"/>
</dbReference>
<keyword evidence="2" id="KW-0175">Coiled coil</keyword>
<dbReference type="Pfam" id="PF04012">
    <property type="entry name" value="PspA_IM30"/>
    <property type="match status" value="1"/>
</dbReference>
<accession>A0A3D8M3A6</accession>
<organism evidence="3 4">
    <name type="scientific">Alteromonas aestuariivivens</name>
    <dbReference type="NCBI Taxonomy" id="1938339"/>
    <lineage>
        <taxon>Bacteria</taxon>
        <taxon>Pseudomonadati</taxon>
        <taxon>Pseudomonadota</taxon>
        <taxon>Gammaproteobacteria</taxon>
        <taxon>Alteromonadales</taxon>
        <taxon>Alteromonadaceae</taxon>
        <taxon>Alteromonas/Salinimonas group</taxon>
        <taxon>Alteromonas</taxon>
    </lineage>
</organism>
<dbReference type="InterPro" id="IPR014319">
    <property type="entry name" value="Phageshock_PspA"/>
</dbReference>
<dbReference type="GO" id="GO:0009271">
    <property type="term" value="P:phage shock"/>
    <property type="evidence" value="ECO:0007669"/>
    <property type="project" value="TreeGrafter"/>
</dbReference>
<reference evidence="4" key="1">
    <citation type="submission" date="2018-08" db="EMBL/GenBank/DDBJ databases">
        <authorList>
            <person name="Zhang J."/>
            <person name="Du Z.-J."/>
        </authorList>
    </citation>
    <scope>NUCLEOTIDE SEQUENCE [LARGE SCALE GENOMIC DNA]</scope>
    <source>
        <strain evidence="4">KCTC 52655</strain>
    </source>
</reference>
<comment type="caution">
    <text evidence="3">The sequence shown here is derived from an EMBL/GenBank/DDBJ whole genome shotgun (WGS) entry which is preliminary data.</text>
</comment>
<dbReference type="Proteomes" id="UP000256561">
    <property type="component" value="Unassembled WGS sequence"/>
</dbReference>
<evidence type="ECO:0000313" key="3">
    <source>
        <dbReference type="EMBL" id="RDV24014.1"/>
    </source>
</evidence>
<evidence type="ECO:0000256" key="2">
    <source>
        <dbReference type="SAM" id="Coils"/>
    </source>
</evidence>
<dbReference type="RefSeq" id="WP_115594489.1">
    <property type="nucleotide sequence ID" value="NZ_QRHA01000016.1"/>
</dbReference>